<dbReference type="CDD" id="cd07247">
    <property type="entry name" value="SgaA_N_like"/>
    <property type="match status" value="1"/>
</dbReference>
<reference evidence="2" key="1">
    <citation type="journal article" date="2014" name="Int. J. Syst. Evol. Microbiol.">
        <title>Complete genome sequence of Corynebacterium casei LMG S-19264T (=DSM 44701T), isolated from a smear-ripened cheese.</title>
        <authorList>
            <consortium name="US DOE Joint Genome Institute (JGI-PGF)"/>
            <person name="Walter F."/>
            <person name="Albersmeier A."/>
            <person name="Kalinowski J."/>
            <person name="Ruckert C."/>
        </authorList>
    </citation>
    <scope>NUCLEOTIDE SEQUENCE</scope>
    <source>
        <strain evidence="2">CGMCC 1.15725</strain>
    </source>
</reference>
<accession>A0A8J2YST8</accession>
<reference evidence="2" key="2">
    <citation type="submission" date="2020-09" db="EMBL/GenBank/DDBJ databases">
        <authorList>
            <person name="Sun Q."/>
            <person name="Zhou Y."/>
        </authorList>
    </citation>
    <scope>NUCLEOTIDE SEQUENCE</scope>
    <source>
        <strain evidence="2">CGMCC 1.15725</strain>
    </source>
</reference>
<name>A0A8J2YST8_9PROT</name>
<dbReference type="PROSITE" id="PS51819">
    <property type="entry name" value="VOC"/>
    <property type="match status" value="1"/>
</dbReference>
<gene>
    <name evidence="2" type="ORF">GCM10011611_22780</name>
</gene>
<dbReference type="InterPro" id="IPR004360">
    <property type="entry name" value="Glyas_Fos-R_dOase_dom"/>
</dbReference>
<dbReference type="Pfam" id="PF00903">
    <property type="entry name" value="Glyoxalase"/>
    <property type="match status" value="1"/>
</dbReference>
<keyword evidence="3" id="KW-1185">Reference proteome</keyword>
<dbReference type="InterPro" id="IPR029068">
    <property type="entry name" value="Glyas_Bleomycin-R_OHBP_Dase"/>
</dbReference>
<protein>
    <recommendedName>
        <fullName evidence="1">VOC domain-containing protein</fullName>
    </recommendedName>
</protein>
<dbReference type="Proteomes" id="UP000646365">
    <property type="component" value="Unassembled WGS sequence"/>
</dbReference>
<dbReference type="SUPFAM" id="SSF54593">
    <property type="entry name" value="Glyoxalase/Bleomycin resistance protein/Dihydroxybiphenyl dioxygenase"/>
    <property type="match status" value="1"/>
</dbReference>
<dbReference type="Gene3D" id="3.10.180.10">
    <property type="entry name" value="2,3-Dihydroxybiphenyl 1,2-Dioxygenase, domain 1"/>
    <property type="match status" value="1"/>
</dbReference>
<comment type="caution">
    <text evidence="2">The sequence shown here is derived from an EMBL/GenBank/DDBJ whole genome shotgun (WGS) entry which is preliminary data.</text>
</comment>
<evidence type="ECO:0000313" key="2">
    <source>
        <dbReference type="EMBL" id="GGF16440.1"/>
    </source>
</evidence>
<feature type="domain" description="VOC" evidence="1">
    <location>
        <begin position="10"/>
        <end position="127"/>
    </location>
</feature>
<proteinExistence type="predicted"/>
<sequence>MSTATARPHAAVWIEIPADDLDRAARFYGTILATELRREQIGESELAILPYGEAGSGGAIVKTPDMAPAANGTIVFLNCDQGLDRVLARVETAGGRIEGEVVTLPGAMGRYARIRDCEGNRVGLHERG</sequence>
<evidence type="ECO:0000313" key="3">
    <source>
        <dbReference type="Proteomes" id="UP000646365"/>
    </source>
</evidence>
<dbReference type="AlphaFoldDB" id="A0A8J2YST8"/>
<dbReference type="PANTHER" id="PTHR33993:SF2">
    <property type="entry name" value="VOC DOMAIN-CONTAINING PROTEIN"/>
    <property type="match status" value="1"/>
</dbReference>
<organism evidence="2 3">
    <name type="scientific">Aliidongia dinghuensis</name>
    <dbReference type="NCBI Taxonomy" id="1867774"/>
    <lineage>
        <taxon>Bacteria</taxon>
        <taxon>Pseudomonadati</taxon>
        <taxon>Pseudomonadota</taxon>
        <taxon>Alphaproteobacteria</taxon>
        <taxon>Rhodospirillales</taxon>
        <taxon>Dongiaceae</taxon>
        <taxon>Aliidongia</taxon>
    </lineage>
</organism>
<dbReference type="InterPro" id="IPR052164">
    <property type="entry name" value="Anthracycline_SecMetBiosynth"/>
</dbReference>
<dbReference type="PANTHER" id="PTHR33993">
    <property type="entry name" value="GLYOXALASE-RELATED"/>
    <property type="match status" value="1"/>
</dbReference>
<evidence type="ECO:0000259" key="1">
    <source>
        <dbReference type="PROSITE" id="PS51819"/>
    </source>
</evidence>
<dbReference type="RefSeq" id="WP_189045713.1">
    <property type="nucleotide sequence ID" value="NZ_BMJQ01000005.1"/>
</dbReference>
<dbReference type="EMBL" id="BMJQ01000005">
    <property type="protein sequence ID" value="GGF16440.1"/>
    <property type="molecule type" value="Genomic_DNA"/>
</dbReference>
<dbReference type="InterPro" id="IPR037523">
    <property type="entry name" value="VOC_core"/>
</dbReference>